<sequence>MENRDEYKNNEKNEKKVRVSLLRDDLLPALGDLPALGLPEVQIVAFETLPLPLQRKGKDEGSKELIENLLAHYGGLRSAGILDSGIVELMSAVRGIVKPQSSVDAMRVACVDQFLHAVYEFCPGGEGPDLDWRDMLADFLSMPYSTLTTRTTVDAETFRAALLYMDVIGQNGRMPFRRRRSAPLRLLKYHDLRVNPPVEVDTRRHNLLSLVRLAESRSVPQKTPSQVVDVDVTKVTRDAVIEALQSVSLAQFQAQTQSQSLETALLKQRLEYEQRLSDMRCQMATLAKTTSVVDELRAALQEPHRVEVDLLKVTIQKLEAELATLKRSNAGKGALGEFVLAAWLKRTFPAFDVTDISHEAAACDIHVRPRQNAIVGNEKKFFAVESKYKEQVTARDVDKFYRDVATLTETRGEAFLGAIMVSLRTKNIPGRGPFAFEMTPGLKPVVFIGFDDPEDLTLLQYCVSLLLEVAEQCRSSVTSGTEELRRVQGRLKPLVARVSALRKDVDGIKDAAGRIVKTCDGVYGSLALVFDEIARVAGASPRSLPQAKAPNSDDKALPATCPSCGNAFSPKGIKQHLAACQRRQQPYTATKSARFWALQCAKDACRQNNADKLHAYLVAMHMAYVKNVEEYSSTEHAPWYYDDVCSRVYDQELAAALESIFWVDMQQGTRLLLISVSDPRKLKRLAHEYWDRASLEGLFEHMAGCDMLANALRLNDWSMHMEMRLFHAEIDVKYGMKYWTGEHEPFGRQLSSIIVQDIKEHQSVQFSKLLKRYLDYASRAAVMKFLEDISSIESSIKKLPDGVVEMLHSHRKLQTALFALWVKTHQDPFVFKSHRNRITRLVDSLGLTDVVVSLQASWREYMYRPGGGYMTRVLVPHFEALAASQRA</sequence>
<gene>
    <name evidence="1" type="ORF">HYH03_013600</name>
</gene>
<evidence type="ECO:0000313" key="1">
    <source>
        <dbReference type="EMBL" id="KAG2487755.1"/>
    </source>
</evidence>
<evidence type="ECO:0000313" key="2">
    <source>
        <dbReference type="Proteomes" id="UP000612055"/>
    </source>
</evidence>
<dbReference type="EMBL" id="JAEHOE010000092">
    <property type="protein sequence ID" value="KAG2487755.1"/>
    <property type="molecule type" value="Genomic_DNA"/>
</dbReference>
<comment type="caution">
    <text evidence="1">The sequence shown here is derived from an EMBL/GenBank/DDBJ whole genome shotgun (WGS) entry which is preliminary data.</text>
</comment>
<name>A0A835XQG8_9CHLO</name>
<protein>
    <submittedName>
        <fullName evidence="1">Uncharacterized protein</fullName>
    </submittedName>
</protein>
<proteinExistence type="predicted"/>
<dbReference type="AlphaFoldDB" id="A0A835XQG8"/>
<accession>A0A835XQG8</accession>
<organism evidence="1 2">
    <name type="scientific">Edaphochlamys debaryana</name>
    <dbReference type="NCBI Taxonomy" id="47281"/>
    <lineage>
        <taxon>Eukaryota</taxon>
        <taxon>Viridiplantae</taxon>
        <taxon>Chlorophyta</taxon>
        <taxon>core chlorophytes</taxon>
        <taxon>Chlorophyceae</taxon>
        <taxon>CS clade</taxon>
        <taxon>Chlamydomonadales</taxon>
        <taxon>Chlamydomonadales incertae sedis</taxon>
        <taxon>Edaphochlamys</taxon>
    </lineage>
</organism>
<reference evidence="1" key="1">
    <citation type="journal article" date="2020" name="bioRxiv">
        <title>Comparative genomics of Chlamydomonas.</title>
        <authorList>
            <person name="Craig R.J."/>
            <person name="Hasan A.R."/>
            <person name="Ness R.W."/>
            <person name="Keightley P.D."/>
        </authorList>
    </citation>
    <scope>NUCLEOTIDE SEQUENCE</scope>
    <source>
        <strain evidence="1">CCAP 11/70</strain>
    </source>
</reference>
<dbReference type="Proteomes" id="UP000612055">
    <property type="component" value="Unassembled WGS sequence"/>
</dbReference>
<keyword evidence="2" id="KW-1185">Reference proteome</keyword>